<accession>A0A3S3MWS3</accession>
<evidence type="ECO:0000313" key="1">
    <source>
        <dbReference type="EMBL" id="RWR76324.1"/>
    </source>
</evidence>
<protein>
    <submittedName>
        <fullName evidence="1">Uncharacterized protein</fullName>
    </submittedName>
</protein>
<evidence type="ECO:0000313" key="2">
    <source>
        <dbReference type="Proteomes" id="UP000283530"/>
    </source>
</evidence>
<dbReference type="AlphaFoldDB" id="A0A3S3MWS3"/>
<dbReference type="EMBL" id="QPKB01000002">
    <property type="protein sequence ID" value="RWR76324.1"/>
    <property type="molecule type" value="Genomic_DNA"/>
</dbReference>
<gene>
    <name evidence="1" type="ORF">CKAN_00476300</name>
</gene>
<keyword evidence="2" id="KW-1185">Reference proteome</keyword>
<reference evidence="1 2" key="1">
    <citation type="journal article" date="2019" name="Nat. Plants">
        <title>Stout camphor tree genome fills gaps in understanding of flowering plant genome evolution.</title>
        <authorList>
            <person name="Chaw S.M."/>
            <person name="Liu Y.C."/>
            <person name="Wu Y.W."/>
            <person name="Wang H.Y."/>
            <person name="Lin C.I."/>
            <person name="Wu C.S."/>
            <person name="Ke H.M."/>
            <person name="Chang L.Y."/>
            <person name="Hsu C.Y."/>
            <person name="Yang H.T."/>
            <person name="Sudianto E."/>
            <person name="Hsu M.H."/>
            <person name="Wu K.P."/>
            <person name="Wang L.N."/>
            <person name="Leebens-Mack J.H."/>
            <person name="Tsai I.J."/>
        </authorList>
    </citation>
    <scope>NUCLEOTIDE SEQUENCE [LARGE SCALE GENOMIC DNA]</scope>
    <source>
        <strain evidence="2">cv. Chaw 1501</strain>
        <tissue evidence="1">Young leaves</tissue>
    </source>
</reference>
<dbReference type="Proteomes" id="UP000283530">
    <property type="component" value="Unassembled WGS sequence"/>
</dbReference>
<organism evidence="1 2">
    <name type="scientific">Cinnamomum micranthum f. kanehirae</name>
    <dbReference type="NCBI Taxonomy" id="337451"/>
    <lineage>
        <taxon>Eukaryota</taxon>
        <taxon>Viridiplantae</taxon>
        <taxon>Streptophyta</taxon>
        <taxon>Embryophyta</taxon>
        <taxon>Tracheophyta</taxon>
        <taxon>Spermatophyta</taxon>
        <taxon>Magnoliopsida</taxon>
        <taxon>Magnoliidae</taxon>
        <taxon>Laurales</taxon>
        <taxon>Lauraceae</taxon>
        <taxon>Cinnamomum</taxon>
    </lineage>
</organism>
<name>A0A3S3MWS3_9MAGN</name>
<proteinExistence type="predicted"/>
<comment type="caution">
    <text evidence="1">The sequence shown here is derived from an EMBL/GenBank/DDBJ whole genome shotgun (WGS) entry which is preliminary data.</text>
</comment>
<sequence>MQFLLMQAPKPMDKDPIMWMQTEDNGRAQDIFLLLLLLVFEPSSSHQQSYATKVGTDPDNVSHREEAITITFCLLG</sequence>